<reference evidence="2 3" key="1">
    <citation type="submission" date="2018-06" db="EMBL/GenBank/DDBJ databases">
        <title>Comparative genomics of Brasilonema spp. strains.</title>
        <authorList>
            <person name="Alvarenga D.O."/>
            <person name="Fiore M.F."/>
            <person name="Varani A.M."/>
        </authorList>
    </citation>
    <scope>NUCLEOTIDE SEQUENCE [LARGE SCALE GENOMIC DNA]</scope>
    <source>
        <strain evidence="2 3">SPC951</strain>
    </source>
</reference>
<dbReference type="Proteomes" id="UP000718564">
    <property type="component" value="Unassembled WGS sequence"/>
</dbReference>
<dbReference type="SMART" id="SM00912">
    <property type="entry name" value="Haemagg_act"/>
    <property type="match status" value="1"/>
</dbReference>
<sequence length="480" mass="48973">MSKLGARWGWLLGIAIGGVYIWSAHCASAQITPDATLPNNSIVTPSGNTINITGGTQAGSNLFHSFKEFSIPTGNEAFFNNTVDIANIITRVTGGSRSDIDGFIRANGTANLFLINPNGIVFGPNARLDIKGSFIGSTASSLKFADGTEFSATNSGAPPLLTISVPLGLQFGSNPKEIQVTGPGHELSYQDDIIEYNNGSKINQPIPVLNSSQPGLQVSKGKTLALVGGNVSIEGGILKSPEGRIEIGSVGSNQAVSLVPIEQGWKLGYEAGTSFADIGFSGKSFLSATGDGGGAIAIAGRNINITSESIVRADTLDNRNGQQISILGDAIVVDRSNIGANSYSSGNGGQVKLEANNITFKNNSGVGSQAAASGKAGDITLIAKNSFVVSNQSGLGSPTFGVGNGGVINVEANSVLLEKEAGFGASSFGKGGVGEINIKVGDLVMRDSGIGSDSSSVSNGGKININANSFQLERGLGTVT</sequence>
<gene>
    <name evidence="2" type="ORF">DP116_26420</name>
</gene>
<dbReference type="Pfam" id="PF05860">
    <property type="entry name" value="TPS"/>
    <property type="match status" value="1"/>
</dbReference>
<dbReference type="Gene3D" id="2.160.20.10">
    <property type="entry name" value="Single-stranded right-handed beta-helix, Pectin lyase-like"/>
    <property type="match status" value="1"/>
</dbReference>
<dbReference type="RefSeq" id="WP_169157969.1">
    <property type="nucleotide sequence ID" value="NZ_CAWPJE010000319.1"/>
</dbReference>
<dbReference type="NCBIfam" id="TIGR01901">
    <property type="entry name" value="adhes_NPXG"/>
    <property type="match status" value="1"/>
</dbReference>
<dbReference type="InterPro" id="IPR008638">
    <property type="entry name" value="FhaB/CdiA-like_TPS"/>
</dbReference>
<evidence type="ECO:0000259" key="1">
    <source>
        <dbReference type="SMART" id="SM00912"/>
    </source>
</evidence>
<dbReference type="EMBL" id="QMEB01000314">
    <property type="protein sequence ID" value="NMG22782.1"/>
    <property type="molecule type" value="Genomic_DNA"/>
</dbReference>
<evidence type="ECO:0000313" key="3">
    <source>
        <dbReference type="Proteomes" id="UP000718564"/>
    </source>
</evidence>
<name>A0ABX1PE65_9CYAN</name>
<comment type="caution">
    <text evidence="2">The sequence shown here is derived from an EMBL/GenBank/DDBJ whole genome shotgun (WGS) entry which is preliminary data.</text>
</comment>
<keyword evidence="3" id="KW-1185">Reference proteome</keyword>
<evidence type="ECO:0000313" key="2">
    <source>
        <dbReference type="EMBL" id="NMG22782.1"/>
    </source>
</evidence>
<feature type="domain" description="Filamentous haemagglutinin FhaB/tRNA nuclease CdiA-like TPS" evidence="1">
    <location>
        <begin position="34"/>
        <end position="145"/>
    </location>
</feature>
<organism evidence="2 3">
    <name type="scientific">Brasilonema bromeliae SPC951</name>
    <dbReference type="NCBI Taxonomy" id="385972"/>
    <lineage>
        <taxon>Bacteria</taxon>
        <taxon>Bacillati</taxon>
        <taxon>Cyanobacteriota</taxon>
        <taxon>Cyanophyceae</taxon>
        <taxon>Nostocales</taxon>
        <taxon>Scytonemataceae</taxon>
        <taxon>Brasilonema</taxon>
        <taxon>Bromeliae group (in: Brasilonema)</taxon>
    </lineage>
</organism>
<dbReference type="SUPFAM" id="SSF51126">
    <property type="entry name" value="Pectin lyase-like"/>
    <property type="match status" value="1"/>
</dbReference>
<protein>
    <recommendedName>
        <fullName evidence="1">Filamentous haemagglutinin FhaB/tRNA nuclease CdiA-like TPS domain-containing protein</fullName>
    </recommendedName>
</protein>
<dbReference type="InterPro" id="IPR012334">
    <property type="entry name" value="Pectin_lyas_fold"/>
</dbReference>
<dbReference type="InterPro" id="IPR011050">
    <property type="entry name" value="Pectin_lyase_fold/virulence"/>
</dbReference>
<accession>A0ABX1PE65</accession>
<proteinExistence type="predicted"/>